<sequence length="140" mass="16024">MAENTASPKETEQMVVTINAGTREIVKVEKVNKAGEREELSEEECVKLAGEDEVEEIEIALEAAFEAGIASALDEDDEDDEERSIQGLLITGFLRAKRQPVVSQLRRRLIRQLLLRRLLRRELLQHRLLAKEKTKIPKHR</sequence>
<proteinExistence type="predicted"/>
<dbReference type="RefSeq" id="WP_190971553.1">
    <property type="nucleotide sequence ID" value="NZ_JACJTE010000123.1"/>
</dbReference>
<comment type="caution">
    <text evidence="1">The sequence shown here is derived from an EMBL/GenBank/DDBJ whole genome shotgun (WGS) entry which is preliminary data.</text>
</comment>
<keyword evidence="2" id="KW-1185">Reference proteome</keyword>
<dbReference type="EMBL" id="JACJTE010000123">
    <property type="protein sequence ID" value="MBD2565931.1"/>
    <property type="molecule type" value="Genomic_DNA"/>
</dbReference>
<protein>
    <submittedName>
        <fullName evidence="1">Uncharacterized protein</fullName>
    </submittedName>
</protein>
<name>A0ABR8FBA6_NOSLI</name>
<dbReference type="Proteomes" id="UP000604661">
    <property type="component" value="Unassembled WGS sequence"/>
</dbReference>
<accession>A0ABR8FBA6</accession>
<evidence type="ECO:0000313" key="2">
    <source>
        <dbReference type="Proteomes" id="UP000604661"/>
    </source>
</evidence>
<organism evidence="1 2">
    <name type="scientific">Nostoc linckia FACHB-391</name>
    <dbReference type="NCBI Taxonomy" id="2692906"/>
    <lineage>
        <taxon>Bacteria</taxon>
        <taxon>Bacillati</taxon>
        <taxon>Cyanobacteriota</taxon>
        <taxon>Cyanophyceae</taxon>
        <taxon>Nostocales</taxon>
        <taxon>Nostocaceae</taxon>
        <taxon>Nostoc</taxon>
    </lineage>
</organism>
<reference evidence="1 2" key="1">
    <citation type="journal article" date="2020" name="ISME J.">
        <title>Comparative genomics reveals insights into cyanobacterial evolution and habitat adaptation.</title>
        <authorList>
            <person name="Chen M.Y."/>
            <person name="Teng W.K."/>
            <person name="Zhao L."/>
            <person name="Hu C.X."/>
            <person name="Zhou Y.K."/>
            <person name="Han B.P."/>
            <person name="Song L.R."/>
            <person name="Shu W.S."/>
        </authorList>
    </citation>
    <scope>NUCLEOTIDE SEQUENCE [LARGE SCALE GENOMIC DNA]</scope>
    <source>
        <strain evidence="1 2">FACHB-391</strain>
    </source>
</reference>
<gene>
    <name evidence="1" type="ORF">H6G95_36345</name>
</gene>
<evidence type="ECO:0000313" key="1">
    <source>
        <dbReference type="EMBL" id="MBD2565931.1"/>
    </source>
</evidence>